<reference evidence="1 2" key="1">
    <citation type="submission" date="2017-11" db="EMBL/GenBank/DDBJ databases">
        <title>De-novo sequencing of pomegranate (Punica granatum L.) genome.</title>
        <authorList>
            <person name="Akparov Z."/>
            <person name="Amiraslanov A."/>
            <person name="Hajiyeva S."/>
            <person name="Abbasov M."/>
            <person name="Kaur K."/>
            <person name="Hamwieh A."/>
            <person name="Solovyev V."/>
            <person name="Salamov A."/>
            <person name="Braich B."/>
            <person name="Kosarev P."/>
            <person name="Mahmoud A."/>
            <person name="Hajiyev E."/>
            <person name="Babayeva S."/>
            <person name="Izzatullayeva V."/>
            <person name="Mammadov A."/>
            <person name="Mammadov A."/>
            <person name="Sharifova S."/>
            <person name="Ojaghi J."/>
            <person name="Eynullazada K."/>
            <person name="Bayramov B."/>
            <person name="Abdulazimova A."/>
            <person name="Shahmuradov I."/>
        </authorList>
    </citation>
    <scope>NUCLEOTIDE SEQUENCE [LARGE SCALE GENOMIC DNA]</scope>
    <source>
        <strain evidence="2">cv. AG2017</strain>
        <tissue evidence="1">Leaf</tissue>
    </source>
</reference>
<accession>A0A2I0LAT1</accession>
<evidence type="ECO:0000313" key="2">
    <source>
        <dbReference type="Proteomes" id="UP000233551"/>
    </source>
</evidence>
<proteinExistence type="predicted"/>
<dbReference type="Proteomes" id="UP000233551">
    <property type="component" value="Unassembled WGS sequence"/>
</dbReference>
<keyword evidence="2" id="KW-1185">Reference proteome</keyword>
<sequence length="84" mass="8938">MRPPMIPEGADDRLPWGVGAASKPLHPCNCAHKCRGGSCNKASPMRDQVRSSLIRGNDAIVVLDVDCHVRMIGAIRLVGLGHVG</sequence>
<organism evidence="1 2">
    <name type="scientific">Punica granatum</name>
    <name type="common">Pomegranate</name>
    <dbReference type="NCBI Taxonomy" id="22663"/>
    <lineage>
        <taxon>Eukaryota</taxon>
        <taxon>Viridiplantae</taxon>
        <taxon>Streptophyta</taxon>
        <taxon>Embryophyta</taxon>
        <taxon>Tracheophyta</taxon>
        <taxon>Spermatophyta</taxon>
        <taxon>Magnoliopsida</taxon>
        <taxon>eudicotyledons</taxon>
        <taxon>Gunneridae</taxon>
        <taxon>Pentapetalae</taxon>
        <taxon>rosids</taxon>
        <taxon>malvids</taxon>
        <taxon>Myrtales</taxon>
        <taxon>Lythraceae</taxon>
        <taxon>Punica</taxon>
    </lineage>
</organism>
<gene>
    <name evidence="1" type="ORF">CRG98_002231</name>
</gene>
<evidence type="ECO:0000313" key="1">
    <source>
        <dbReference type="EMBL" id="PKI77286.1"/>
    </source>
</evidence>
<protein>
    <submittedName>
        <fullName evidence="1">Uncharacterized protein</fullName>
    </submittedName>
</protein>
<dbReference type="EMBL" id="PGOL01000095">
    <property type="protein sequence ID" value="PKI77286.1"/>
    <property type="molecule type" value="Genomic_DNA"/>
</dbReference>
<name>A0A2I0LAT1_PUNGR</name>
<dbReference type="AlphaFoldDB" id="A0A2I0LAT1"/>
<comment type="caution">
    <text evidence="1">The sequence shown here is derived from an EMBL/GenBank/DDBJ whole genome shotgun (WGS) entry which is preliminary data.</text>
</comment>